<feature type="compositionally biased region" description="Basic and acidic residues" evidence="1">
    <location>
        <begin position="68"/>
        <end position="78"/>
    </location>
</feature>
<feature type="compositionally biased region" description="Basic and acidic residues" evidence="1">
    <location>
        <begin position="172"/>
        <end position="181"/>
    </location>
</feature>
<feature type="compositionally biased region" description="Basic and acidic residues" evidence="1">
    <location>
        <begin position="133"/>
        <end position="143"/>
    </location>
</feature>
<dbReference type="AlphaFoldDB" id="A0AA36IZS5"/>
<accession>A0AA36IZS5</accession>
<comment type="caution">
    <text evidence="2">The sequence shown here is derived from an EMBL/GenBank/DDBJ whole genome shotgun (WGS) entry which is preliminary data.</text>
</comment>
<feature type="region of interest" description="Disordered" evidence="1">
    <location>
        <begin position="320"/>
        <end position="348"/>
    </location>
</feature>
<evidence type="ECO:0000313" key="3">
    <source>
        <dbReference type="Proteomes" id="UP001178507"/>
    </source>
</evidence>
<dbReference type="EMBL" id="CAUJNA010003213">
    <property type="protein sequence ID" value="CAJ1395878.1"/>
    <property type="molecule type" value="Genomic_DNA"/>
</dbReference>
<sequence>MAIKSIDVFLQHTGVFARARSSQSSRDANLKLALGERAMANEELLQKLRRRRLLMGEDMPTVGQSSHAPREKKELQGDLDLKLRRQNMGEMDRKTAQPRTIDTHDVKVKQRALKFQSDSRQPSCGQPGRVHLRGWEERRHMPEAESTEQGAALPKTDLGEDGAEGSLTINEVPKREVRLDMPDTGALRSEPEQPGAQGLSAPPDQMESSATDGCLGSLSSGTPCPEDQTSETAKPAAEAECFFMWDSDDDTCSTYDECAPTEKKEAEEPLEFSMLDYLAALPEGVAEKLHNCLKTHEDLVRRLCQRNDLLRAHIRNLRRDATEAKASPKCQKPISRSPQSSQAVAEARRKRQLKAEMTAKVEAMSSERLRLRDEQHEANLRARLQRTIRASRERVQTMQRRVHREEQQVKSRFEAALQNREGMERSIKAALKEQSMARHRIAELEESINSEATRCRTKEKERDQLLEKQNSLRNEIKAHRSRAMKHQQRERRIQDMQREVEALAKVYHSESPRWTL</sequence>
<feature type="region of interest" description="Disordered" evidence="1">
    <location>
        <begin position="86"/>
        <end position="105"/>
    </location>
</feature>
<feature type="region of interest" description="Disordered" evidence="1">
    <location>
        <begin position="113"/>
        <end position="231"/>
    </location>
</feature>
<protein>
    <submittedName>
        <fullName evidence="2">Uncharacterized protein</fullName>
    </submittedName>
</protein>
<keyword evidence="3" id="KW-1185">Reference proteome</keyword>
<gene>
    <name evidence="2" type="ORF">EVOR1521_LOCUS20210</name>
</gene>
<feature type="compositionally biased region" description="Basic and acidic residues" evidence="1">
    <location>
        <begin position="90"/>
        <end position="105"/>
    </location>
</feature>
<feature type="region of interest" description="Disordered" evidence="1">
    <location>
        <begin position="57"/>
        <end position="78"/>
    </location>
</feature>
<feature type="compositionally biased region" description="Basic residues" evidence="1">
    <location>
        <begin position="479"/>
        <end position="489"/>
    </location>
</feature>
<name>A0AA36IZS5_9DINO</name>
<feature type="compositionally biased region" description="Polar residues" evidence="1">
    <location>
        <begin position="334"/>
        <end position="343"/>
    </location>
</feature>
<dbReference type="Proteomes" id="UP001178507">
    <property type="component" value="Unassembled WGS sequence"/>
</dbReference>
<feature type="region of interest" description="Disordered" evidence="1">
    <location>
        <begin position="469"/>
        <end position="492"/>
    </location>
</feature>
<reference evidence="2" key="1">
    <citation type="submission" date="2023-08" db="EMBL/GenBank/DDBJ databases">
        <authorList>
            <person name="Chen Y."/>
            <person name="Shah S."/>
            <person name="Dougan E. K."/>
            <person name="Thang M."/>
            <person name="Chan C."/>
        </authorList>
    </citation>
    <scope>NUCLEOTIDE SEQUENCE</scope>
</reference>
<feature type="compositionally biased region" description="Polar residues" evidence="1">
    <location>
        <begin position="206"/>
        <end position="222"/>
    </location>
</feature>
<organism evidence="2 3">
    <name type="scientific">Effrenium voratum</name>
    <dbReference type="NCBI Taxonomy" id="2562239"/>
    <lineage>
        <taxon>Eukaryota</taxon>
        <taxon>Sar</taxon>
        <taxon>Alveolata</taxon>
        <taxon>Dinophyceae</taxon>
        <taxon>Suessiales</taxon>
        <taxon>Symbiodiniaceae</taxon>
        <taxon>Effrenium</taxon>
    </lineage>
</organism>
<evidence type="ECO:0000313" key="2">
    <source>
        <dbReference type="EMBL" id="CAJ1395878.1"/>
    </source>
</evidence>
<proteinExistence type="predicted"/>
<evidence type="ECO:0000256" key="1">
    <source>
        <dbReference type="SAM" id="MobiDB-lite"/>
    </source>
</evidence>